<evidence type="ECO:0000256" key="1">
    <source>
        <dbReference type="ARBA" id="ARBA00000798"/>
    </source>
</evidence>
<name>A0A0B2U721_9GAMM</name>
<dbReference type="GO" id="GO:0016891">
    <property type="term" value="F:RNA endonuclease activity producing 5'-phosphomonoesters, hydrolytic mechanism"/>
    <property type="evidence" value="ECO:0007669"/>
    <property type="project" value="TreeGrafter"/>
</dbReference>
<evidence type="ECO:0000256" key="3">
    <source>
        <dbReference type="ARBA" id="ARBA00012027"/>
    </source>
</evidence>
<comment type="catalytic activity">
    <reaction evidence="1">
        <text>a 1,2-diacyl-sn-glycero-3-phosphocholine + H2O = a 1,2-diacyl-sn-glycero-3-phosphate + choline + H(+)</text>
        <dbReference type="Rhea" id="RHEA:14445"/>
        <dbReference type="ChEBI" id="CHEBI:15354"/>
        <dbReference type="ChEBI" id="CHEBI:15377"/>
        <dbReference type="ChEBI" id="CHEBI:15378"/>
        <dbReference type="ChEBI" id="CHEBI:57643"/>
        <dbReference type="ChEBI" id="CHEBI:58608"/>
        <dbReference type="EC" id="3.1.4.4"/>
    </reaction>
</comment>
<dbReference type="CDD" id="cd09129">
    <property type="entry name" value="PLDc_unchar2_1"/>
    <property type="match status" value="1"/>
</dbReference>
<dbReference type="EMBL" id="JHQK01000009">
    <property type="protein sequence ID" value="KHN66716.1"/>
    <property type="molecule type" value="Genomic_DNA"/>
</dbReference>
<dbReference type="GO" id="GO:0016042">
    <property type="term" value="P:lipid catabolic process"/>
    <property type="evidence" value="ECO:0007669"/>
    <property type="project" value="UniProtKB-KW"/>
</dbReference>
<comment type="caution">
    <text evidence="9">The sequence shown here is derived from an EMBL/GenBank/DDBJ whole genome shotgun (WGS) entry which is preliminary data.</text>
</comment>
<keyword evidence="5" id="KW-0442">Lipid degradation</keyword>
<dbReference type="InterPro" id="IPR051406">
    <property type="entry name" value="PLD_domain"/>
</dbReference>
<protein>
    <recommendedName>
        <fullName evidence="3">phospholipase D</fullName>
        <ecNumber evidence="3">3.1.4.4</ecNumber>
    </recommendedName>
</protein>
<evidence type="ECO:0000256" key="5">
    <source>
        <dbReference type="ARBA" id="ARBA00022963"/>
    </source>
</evidence>
<evidence type="ECO:0000313" key="10">
    <source>
        <dbReference type="Proteomes" id="UP000031012"/>
    </source>
</evidence>
<evidence type="ECO:0000313" key="9">
    <source>
        <dbReference type="EMBL" id="KHN66716.1"/>
    </source>
</evidence>
<gene>
    <name evidence="9" type="ORF">DH17_17710</name>
</gene>
<dbReference type="PROSITE" id="PS50035">
    <property type="entry name" value="PLD"/>
    <property type="match status" value="1"/>
</dbReference>
<evidence type="ECO:0000256" key="7">
    <source>
        <dbReference type="SAM" id="Phobius"/>
    </source>
</evidence>
<keyword evidence="7" id="KW-1133">Transmembrane helix</keyword>
<sequence length="493" mass="55831">MRIFQRIHQKINWSGRRYMAILLCVVAIAYLASAIYHTVKPLPQGINFSGKLRHADVKFLADKTYLDAKGQQQVDQHIFNEILKMIDEAQTTIVVDMFLFNSEVGDSKIKQRPLMQELTDALVSKKRQNRQIQIVMITDPINSVYGGLKPEHYRQLRQAGVDVVETNLGPLRASNPFWSGLWYICCQNIGNNPDKGWLPNPFGDEKITLRSYLNLFNFKANHRKTVVVDTDAGWKSLVTSANPHDGSSRHSNVALVVTGATAADVLQTEAAVARMSGSSAPSLILGDFEKDITKPQVQVLTEGAIYQSVLKLIDSAKPKEHLDLSMFYLSERKIIQALKNAQERGVVVRVLLDPNKDAFGRQKNGIPNRQVASELHAVGIPIRWCDTHGEQNHSKMILKYNAQQAELIVGSANFTARNLKNYNLETDMLVIGKVQDQVFQDAQDYFNTSWSNLQGKQMSLDYAKYADESKVKYWIYRFMEWSGLSTFLILFFI</sequence>
<keyword evidence="4" id="KW-0378">Hydrolase</keyword>
<dbReference type="PANTHER" id="PTHR43856">
    <property type="entry name" value="CARDIOLIPIN HYDROLASE"/>
    <property type="match status" value="1"/>
</dbReference>
<reference evidence="9 10" key="1">
    <citation type="submission" date="2014-03" db="EMBL/GenBank/DDBJ databases">
        <title>Genome sequence of the diesel-degrader and plant-growth promoter Acinetobacter oleivorans PF-1 isolated from the roots of poplar tree.</title>
        <authorList>
            <person name="Gkorezis P."/>
            <person name="van Hamme J."/>
            <person name="Rineau F."/>
            <person name="Vangronsveld J."/>
            <person name="Francetti A."/>
        </authorList>
    </citation>
    <scope>NUCLEOTIDE SEQUENCE [LARGE SCALE GENOMIC DNA]</scope>
    <source>
        <strain evidence="9 10">PF1</strain>
    </source>
</reference>
<evidence type="ECO:0000256" key="4">
    <source>
        <dbReference type="ARBA" id="ARBA00022801"/>
    </source>
</evidence>
<proteinExistence type="inferred from homology"/>
<dbReference type="Proteomes" id="UP000031012">
    <property type="component" value="Unassembled WGS sequence"/>
</dbReference>
<organism evidence="9 10">
    <name type="scientific">Acinetobacter oleivorans</name>
    <dbReference type="NCBI Taxonomy" id="1148157"/>
    <lineage>
        <taxon>Bacteria</taxon>
        <taxon>Pseudomonadati</taxon>
        <taxon>Pseudomonadota</taxon>
        <taxon>Gammaproteobacteria</taxon>
        <taxon>Moraxellales</taxon>
        <taxon>Moraxellaceae</taxon>
        <taxon>Acinetobacter</taxon>
    </lineage>
</organism>
<feature type="transmembrane region" description="Helical" evidence="7">
    <location>
        <begin position="20"/>
        <end position="39"/>
    </location>
</feature>
<comment type="similarity">
    <text evidence="2">Belongs to the phospholipase D family.</text>
</comment>
<dbReference type="Gene3D" id="3.30.870.10">
    <property type="entry name" value="Endonuclease Chain A"/>
    <property type="match status" value="2"/>
</dbReference>
<evidence type="ECO:0000256" key="2">
    <source>
        <dbReference type="ARBA" id="ARBA00008664"/>
    </source>
</evidence>
<evidence type="ECO:0000256" key="6">
    <source>
        <dbReference type="ARBA" id="ARBA00023098"/>
    </source>
</evidence>
<dbReference type="Pfam" id="PF13091">
    <property type="entry name" value="PLDc_2"/>
    <property type="match status" value="1"/>
</dbReference>
<keyword evidence="7" id="KW-0812">Transmembrane</keyword>
<dbReference type="PANTHER" id="PTHR43856:SF1">
    <property type="entry name" value="MITOCHONDRIAL CARDIOLIPIN HYDROLASE"/>
    <property type="match status" value="1"/>
</dbReference>
<accession>A0A0B2U721</accession>
<dbReference type="GO" id="GO:0006793">
    <property type="term" value="P:phosphorus metabolic process"/>
    <property type="evidence" value="ECO:0007669"/>
    <property type="project" value="UniProtKB-ARBA"/>
</dbReference>
<keyword evidence="6" id="KW-0443">Lipid metabolism</keyword>
<evidence type="ECO:0000259" key="8">
    <source>
        <dbReference type="PROSITE" id="PS50035"/>
    </source>
</evidence>
<dbReference type="SUPFAM" id="SSF56024">
    <property type="entry name" value="Phospholipase D/nuclease"/>
    <property type="match status" value="2"/>
</dbReference>
<keyword evidence="7" id="KW-0472">Membrane</keyword>
<feature type="domain" description="PLD phosphodiesterase" evidence="8">
    <location>
        <begin position="217"/>
        <end position="247"/>
    </location>
</feature>
<dbReference type="InterPro" id="IPR025202">
    <property type="entry name" value="PLD-like_dom"/>
</dbReference>
<dbReference type="CDD" id="cd09130">
    <property type="entry name" value="PLDc_unchar2_2"/>
    <property type="match status" value="1"/>
</dbReference>
<dbReference type="InterPro" id="IPR001736">
    <property type="entry name" value="PLipase_D/transphosphatidylase"/>
</dbReference>
<dbReference type="EC" id="3.1.4.4" evidence="3"/>
<dbReference type="AlphaFoldDB" id="A0A0B2U721"/>
<dbReference type="GO" id="GO:0004630">
    <property type="term" value="F:phospholipase D activity"/>
    <property type="evidence" value="ECO:0007669"/>
    <property type="project" value="UniProtKB-EC"/>
</dbReference>